<accession>A0A162NEH8</accession>
<sequence length="1293" mass="145481">MSVAPLQTRSLAPSKTISQTPDGHTEMRARSRQLGELRSLPTPTHELPARQRRWSKLRYLIPLKERSSPSAESQTERCATPTSQQSVACSNNTTTGRDATQSGSRAPSMNKPDISAKETRHRNISIQQELDSSNGLGIADHQMSTLEKPYKHTHSAKEVKRIMMIAEDINIIEIQHVDEFREPFESHYRRAETAIFDFLDQPDSPLPFGKLKLLRGAVLQAGASVSDTTKFTPCIRIAHGDFGHNQKIIKFHLKFSSQRKLYDPRFNICYQTMKDLSAVGRTVTIKTQPTESMCGVLASTGSGLNSHEFTIGGLLEVDGEIQALTAWHSEALGDLGSASETVEELVKRLLQDNGSLTDLERPNVVARYRGQSKFEEDVRTSKSKEPQPDSVSSIGQILRSGPEWALISVSAPSMRLPNCMEVGIDNESSGEAIKGFLDISPHRHMKYFSAVEPAEESDAEPLVYVIAGMSGIIQAKVSRKLSPMRLDSGQRVRVWTLKLGVFEGHHLRPGDSGSWVVDFESGAVYGHVIAGTHENAFVLPLQDIMTEIGNCRLPSPFQRLAELAKAHRDIDPNKAVIFARKAMSDEVLRSSVAELNSLARLIERRQDPTFEPDRPYSDLDPTVILREIIMRWGASLPDASHLVDWLMSDKNLNWYFTHLTPDEIRDMLQELGIHTSVKRTTTRVQGSGSAASELESQSTTHPFYHYSRIEISQRQKYLNLLKTEKKLEVLQESDRVESIRQMILRSERHLRHDTPSALRGWLDLRRSASNSADADGSDIDGSVSQFTSLSGTTFKGKGLSSRNSMITGPRTALTAPILRFDFQVRNLQFRQDSGRRSEYSEFPCGNWEAISRGKWTTHVHLPANNLKAITKHLDAYRRNEAHAWQSLQTGPLNARRMRTTCAQVLSHTSIPDIILSMPYIDWDRTSRVKQASSWMARRIEGLNCTTRPKPTFTGSQWKLGDILTIPQSAIKRSYGTHRQTASEERPLLPATLLGQSLLDAARLYEKMALLADEQLVQQHLLGNEPLHPRLELSQACAGAFSVHHQESTTIKGMSYARPEAIMVDQVWLRIVDMRTVITACPQRYGREASDPHSLYRRIRKRLENEAQDVEITTFNIAVVVLDECIGSFFQQTEVDGEAIPFGIASVNKRLQDMSSRTNTLRRRFKLHLAAGSREPAPMLHLELVDVQRQADELVKELSMISSIMAEQTKCIADFEKVSCSLPRWSRRDDEKSPHRLENKILRSRLESQCQEIKRLDCAARSIEKTISDIILHEQIRLLNEHAVGVQRNNSSAS</sequence>
<feature type="region of interest" description="Disordered" evidence="1">
    <location>
        <begin position="375"/>
        <end position="394"/>
    </location>
</feature>
<comment type="caution">
    <text evidence="2">The sequence shown here is derived from an EMBL/GenBank/DDBJ whole genome shotgun (WGS) entry which is preliminary data.</text>
</comment>
<dbReference type="InterPro" id="IPR050829">
    <property type="entry name" value="CorA_MIT"/>
</dbReference>
<gene>
    <name evidence="2" type="ORF">CI238_05755</name>
</gene>
<evidence type="ECO:0000256" key="1">
    <source>
        <dbReference type="SAM" id="MobiDB-lite"/>
    </source>
</evidence>
<feature type="region of interest" description="Disordered" evidence="1">
    <location>
        <begin position="1"/>
        <end position="27"/>
    </location>
</feature>
<feature type="compositionally biased region" description="Polar residues" evidence="1">
    <location>
        <begin position="1"/>
        <end position="22"/>
    </location>
</feature>
<feature type="region of interest" description="Disordered" evidence="1">
    <location>
        <begin position="32"/>
        <end position="51"/>
    </location>
</feature>
<proteinExistence type="predicted"/>
<evidence type="ECO:0000313" key="3">
    <source>
        <dbReference type="Proteomes" id="UP000076584"/>
    </source>
</evidence>
<dbReference type="PANTHER" id="PTHR47685:SF1">
    <property type="entry name" value="MAGNESIUM TRANSPORT PROTEIN CORA"/>
    <property type="match status" value="1"/>
</dbReference>
<name>A0A162NEH8_COLIC</name>
<dbReference type="PANTHER" id="PTHR47685">
    <property type="entry name" value="MAGNESIUM TRANSPORT PROTEIN CORA"/>
    <property type="match status" value="1"/>
</dbReference>
<feature type="compositionally biased region" description="Polar residues" evidence="1">
    <location>
        <begin position="68"/>
        <end position="107"/>
    </location>
</feature>
<dbReference type="Proteomes" id="UP000076584">
    <property type="component" value="Unassembled WGS sequence"/>
</dbReference>
<dbReference type="STRING" id="1573173.A0A162NEH8"/>
<feature type="compositionally biased region" description="Basic and acidic residues" evidence="1">
    <location>
        <begin position="375"/>
        <end position="387"/>
    </location>
</feature>
<reference evidence="2 3" key="1">
    <citation type="submission" date="2015-06" db="EMBL/GenBank/DDBJ databases">
        <title>Survival trade-offs in plant roots during colonization by closely related pathogenic and mutualistic fungi.</title>
        <authorList>
            <person name="Hacquard S."/>
            <person name="Kracher B."/>
            <person name="Hiruma K."/>
            <person name="Weinman A."/>
            <person name="Muench P."/>
            <person name="Garrido Oter R."/>
            <person name="Ver Loren van Themaat E."/>
            <person name="Dallerey J.-F."/>
            <person name="Damm U."/>
            <person name="Henrissat B."/>
            <person name="Lespinet O."/>
            <person name="Thon M."/>
            <person name="Kemen E."/>
            <person name="McHardy A.C."/>
            <person name="Schulze-Lefert P."/>
            <person name="O'Connell R.J."/>
        </authorList>
    </citation>
    <scope>NUCLEOTIDE SEQUENCE [LARGE SCALE GENOMIC DNA]</scope>
    <source>
        <strain evidence="2 3">MAFF 238704</strain>
    </source>
</reference>
<dbReference type="EMBL" id="LFIW01000566">
    <property type="protein sequence ID" value="KZL85867.1"/>
    <property type="molecule type" value="Genomic_DNA"/>
</dbReference>
<protein>
    <submittedName>
        <fullName evidence="2">Uncharacterized protein</fullName>
    </submittedName>
</protein>
<keyword evidence="3" id="KW-1185">Reference proteome</keyword>
<evidence type="ECO:0000313" key="2">
    <source>
        <dbReference type="EMBL" id="KZL85867.1"/>
    </source>
</evidence>
<feature type="region of interest" description="Disordered" evidence="1">
    <location>
        <begin position="65"/>
        <end position="121"/>
    </location>
</feature>
<organism evidence="2 3">
    <name type="scientific">Colletotrichum incanum</name>
    <name type="common">Soybean anthracnose fungus</name>
    <dbReference type="NCBI Taxonomy" id="1573173"/>
    <lineage>
        <taxon>Eukaryota</taxon>
        <taxon>Fungi</taxon>
        <taxon>Dikarya</taxon>
        <taxon>Ascomycota</taxon>
        <taxon>Pezizomycotina</taxon>
        <taxon>Sordariomycetes</taxon>
        <taxon>Hypocreomycetidae</taxon>
        <taxon>Glomerellales</taxon>
        <taxon>Glomerellaceae</taxon>
        <taxon>Colletotrichum</taxon>
        <taxon>Colletotrichum spaethianum species complex</taxon>
    </lineage>
</organism>